<evidence type="ECO:0000256" key="2">
    <source>
        <dbReference type="ARBA" id="ARBA00022737"/>
    </source>
</evidence>
<reference evidence="7" key="1">
    <citation type="submission" date="2022-02" db="EMBL/GenBank/DDBJ databases">
        <authorList>
            <person name="King R."/>
        </authorList>
    </citation>
    <scope>NUCLEOTIDE SEQUENCE</scope>
</reference>
<dbReference type="Proteomes" id="UP001154329">
    <property type="component" value="Chromosome 3"/>
</dbReference>
<proteinExistence type="predicted"/>
<keyword evidence="4" id="KW-0862">Zinc</keyword>
<keyword evidence="2" id="KW-0677">Repeat</keyword>
<evidence type="ECO:0000313" key="8">
    <source>
        <dbReference type="Proteomes" id="UP001154329"/>
    </source>
</evidence>
<dbReference type="Gene3D" id="3.30.160.60">
    <property type="entry name" value="Classic Zinc Finger"/>
    <property type="match status" value="1"/>
</dbReference>
<feature type="domain" description="C2H2-type" evidence="6">
    <location>
        <begin position="79"/>
        <end position="102"/>
    </location>
</feature>
<keyword evidence="8" id="KW-1185">Reference proteome</keyword>
<feature type="domain" description="C2H2-type" evidence="6">
    <location>
        <begin position="2"/>
        <end position="29"/>
    </location>
</feature>
<dbReference type="InterPro" id="IPR013087">
    <property type="entry name" value="Znf_C2H2_type"/>
</dbReference>
<dbReference type="GO" id="GO:0005634">
    <property type="term" value="C:nucleus"/>
    <property type="evidence" value="ECO:0007669"/>
    <property type="project" value="TreeGrafter"/>
</dbReference>
<evidence type="ECO:0000259" key="6">
    <source>
        <dbReference type="PROSITE" id="PS50157"/>
    </source>
</evidence>
<reference evidence="7" key="2">
    <citation type="submission" date="2022-10" db="EMBL/GenBank/DDBJ databases">
        <authorList>
            <consortium name="ENA_rothamsted_submissions"/>
            <consortium name="culmorum"/>
            <person name="King R."/>
        </authorList>
    </citation>
    <scope>NUCLEOTIDE SEQUENCE</scope>
</reference>
<dbReference type="AlphaFoldDB" id="A0A9P0J9K5"/>
<dbReference type="EMBL" id="OU899036">
    <property type="protein sequence ID" value="CAH1733058.1"/>
    <property type="molecule type" value="Genomic_DNA"/>
</dbReference>
<accession>A0A9P0J9K5</accession>
<dbReference type="SMART" id="SM00355">
    <property type="entry name" value="ZnF_C2H2"/>
    <property type="match status" value="3"/>
</dbReference>
<keyword evidence="3 5" id="KW-0863">Zinc-finger</keyword>
<name>A0A9P0J9K5_APHGO</name>
<evidence type="ECO:0000256" key="4">
    <source>
        <dbReference type="ARBA" id="ARBA00022833"/>
    </source>
</evidence>
<dbReference type="GO" id="GO:0008270">
    <property type="term" value="F:zinc ion binding"/>
    <property type="evidence" value="ECO:0007669"/>
    <property type="project" value="UniProtKB-KW"/>
</dbReference>
<dbReference type="InterPro" id="IPR050688">
    <property type="entry name" value="Zinc_finger/UBP_domain"/>
</dbReference>
<organism evidence="7 8">
    <name type="scientific">Aphis gossypii</name>
    <name type="common">Cotton aphid</name>
    <dbReference type="NCBI Taxonomy" id="80765"/>
    <lineage>
        <taxon>Eukaryota</taxon>
        <taxon>Metazoa</taxon>
        <taxon>Ecdysozoa</taxon>
        <taxon>Arthropoda</taxon>
        <taxon>Hexapoda</taxon>
        <taxon>Insecta</taxon>
        <taxon>Pterygota</taxon>
        <taxon>Neoptera</taxon>
        <taxon>Paraneoptera</taxon>
        <taxon>Hemiptera</taxon>
        <taxon>Sternorrhyncha</taxon>
        <taxon>Aphidomorpha</taxon>
        <taxon>Aphidoidea</taxon>
        <taxon>Aphididae</taxon>
        <taxon>Aphidini</taxon>
        <taxon>Aphis</taxon>
        <taxon>Aphis</taxon>
    </lineage>
</organism>
<dbReference type="GO" id="GO:0045944">
    <property type="term" value="P:positive regulation of transcription by RNA polymerase II"/>
    <property type="evidence" value="ECO:0007669"/>
    <property type="project" value="TreeGrafter"/>
</dbReference>
<dbReference type="SUPFAM" id="SSF57667">
    <property type="entry name" value="beta-beta-alpha zinc fingers"/>
    <property type="match status" value="1"/>
</dbReference>
<evidence type="ECO:0000256" key="1">
    <source>
        <dbReference type="ARBA" id="ARBA00022723"/>
    </source>
</evidence>
<evidence type="ECO:0000256" key="3">
    <source>
        <dbReference type="ARBA" id="ARBA00022771"/>
    </source>
</evidence>
<evidence type="ECO:0000313" key="7">
    <source>
        <dbReference type="EMBL" id="CAH1733058.1"/>
    </source>
</evidence>
<sequence length="296" mass="34852">MFKCEECSFKCNFEGDFKKHKKMHKGGVNLPCPLCTLKFNSRSVFLGHLSEIHDIGGNSKPYKRQAIAENNVSHDEVRHSCDLCDSTFSLRGSLLRHKRNFHGTYVYKNQKRHESQVAQVPDIKSEPNVIDIASYNLRPRNPLGVVCKNEYLHKGKRCALRKLHEEYVEAQHSQDKWLVWVSHADSLSQKLNLDMQVIAMLMMDIYADYSTPIDENLIQMLHQDSFFCVENIQHHTQYYIFVQLVYGLMKIYEMGFENLQTRRKSNWKKNTITILKYFEFTNETVDFLIERIENFI</sequence>
<dbReference type="PANTHER" id="PTHR24403:SF67">
    <property type="entry name" value="FI01116P-RELATED"/>
    <property type="match status" value="1"/>
</dbReference>
<dbReference type="PROSITE" id="PS00028">
    <property type="entry name" value="ZINC_FINGER_C2H2_1"/>
    <property type="match status" value="3"/>
</dbReference>
<protein>
    <recommendedName>
        <fullName evidence="6">C2H2-type domain-containing protein</fullName>
    </recommendedName>
</protein>
<keyword evidence="1" id="KW-0479">Metal-binding</keyword>
<evidence type="ECO:0000256" key="5">
    <source>
        <dbReference type="PROSITE-ProRule" id="PRU00042"/>
    </source>
</evidence>
<dbReference type="InterPro" id="IPR036236">
    <property type="entry name" value="Znf_C2H2_sf"/>
</dbReference>
<dbReference type="OrthoDB" id="6579982at2759"/>
<dbReference type="PROSITE" id="PS50157">
    <property type="entry name" value="ZINC_FINGER_C2H2_2"/>
    <property type="match status" value="2"/>
</dbReference>
<dbReference type="PANTHER" id="PTHR24403">
    <property type="entry name" value="ZINC FINGER PROTEIN"/>
    <property type="match status" value="1"/>
</dbReference>
<gene>
    <name evidence="7" type="ORF">APHIGO_LOCUS9439</name>
</gene>